<dbReference type="AlphaFoldDB" id="A0AA86R1M0"/>
<dbReference type="EMBL" id="CAXDID020000600">
    <property type="protein sequence ID" value="CAL6105691.1"/>
    <property type="molecule type" value="Genomic_DNA"/>
</dbReference>
<sequence>MELISRETPPQCFSSPNILELKNDSYKSLTHNYRFSSFCLSIYKLQFLWNQQLLSAARPMLIQPSGCFLSSKPSWQFKTTLNNMQLQHLPLRHVSVSRYDAVVRLLPLDLFSELVTLMRMSSTPQFTGDLDNQTGSVEDTFKYSYSAVDNCRHHLSDKLQIHAMAVTMCHVLDNTPRKLICRRLSLN</sequence>
<protein>
    <submittedName>
        <fullName evidence="2">Hypothetical_protein</fullName>
    </submittedName>
</protein>
<reference evidence="2 3" key="2">
    <citation type="submission" date="2024-07" db="EMBL/GenBank/DDBJ databases">
        <authorList>
            <person name="Akdeniz Z."/>
        </authorList>
    </citation>
    <scope>NUCLEOTIDE SEQUENCE [LARGE SCALE GENOMIC DNA]</scope>
</reference>
<dbReference type="EMBL" id="CATOUU010000988">
    <property type="protein sequence ID" value="CAI9965331.1"/>
    <property type="molecule type" value="Genomic_DNA"/>
</dbReference>
<keyword evidence="3" id="KW-1185">Reference proteome</keyword>
<comment type="caution">
    <text evidence="1">The sequence shown here is derived from an EMBL/GenBank/DDBJ whole genome shotgun (WGS) entry which is preliminary data.</text>
</comment>
<organism evidence="1">
    <name type="scientific">Hexamita inflata</name>
    <dbReference type="NCBI Taxonomy" id="28002"/>
    <lineage>
        <taxon>Eukaryota</taxon>
        <taxon>Metamonada</taxon>
        <taxon>Diplomonadida</taxon>
        <taxon>Hexamitidae</taxon>
        <taxon>Hexamitinae</taxon>
        <taxon>Hexamita</taxon>
    </lineage>
</organism>
<proteinExistence type="predicted"/>
<accession>A0AA86R1M0</accession>
<dbReference type="Proteomes" id="UP001642409">
    <property type="component" value="Unassembled WGS sequence"/>
</dbReference>
<reference evidence="1" key="1">
    <citation type="submission" date="2023-06" db="EMBL/GenBank/DDBJ databases">
        <authorList>
            <person name="Kurt Z."/>
        </authorList>
    </citation>
    <scope>NUCLEOTIDE SEQUENCE</scope>
</reference>
<evidence type="ECO:0000313" key="2">
    <source>
        <dbReference type="EMBL" id="CAL6105691.1"/>
    </source>
</evidence>
<evidence type="ECO:0000313" key="1">
    <source>
        <dbReference type="EMBL" id="CAI9965331.1"/>
    </source>
</evidence>
<name>A0AA86R1M0_9EUKA</name>
<gene>
    <name evidence="1" type="ORF">HINF_LOCUS52976</name>
    <name evidence="2" type="ORF">HINF_LOCUS73383</name>
</gene>
<evidence type="ECO:0000313" key="3">
    <source>
        <dbReference type="Proteomes" id="UP001642409"/>
    </source>
</evidence>